<dbReference type="RefSeq" id="WP_075973192.1">
    <property type="nucleotide sequence ID" value="NZ_MKQR01000005.1"/>
</dbReference>
<dbReference type="Proteomes" id="UP000186040">
    <property type="component" value="Unassembled WGS sequence"/>
</dbReference>
<keyword evidence="2" id="KW-0378">Hydrolase</keyword>
<dbReference type="SMART" id="SM00507">
    <property type="entry name" value="HNHc"/>
    <property type="match status" value="1"/>
</dbReference>
<dbReference type="Pfam" id="PF14279">
    <property type="entry name" value="HNH_5"/>
    <property type="match status" value="1"/>
</dbReference>
<feature type="domain" description="HNH nuclease" evidence="1">
    <location>
        <begin position="12"/>
        <end position="65"/>
    </location>
</feature>
<evidence type="ECO:0000259" key="1">
    <source>
        <dbReference type="SMART" id="SM00507"/>
    </source>
</evidence>
<keyword evidence="3" id="KW-1185">Reference proteome</keyword>
<dbReference type="Gene3D" id="1.10.30.50">
    <property type="match status" value="1"/>
</dbReference>
<sequence length="125" mass="14230">MTHPPQPGRRERLQAILLRDGPTCAWCRTDLSGRTPATTDHVIPRVKGGPSWSENEVAACRRCNRLRGHTSPTDWLAECERLGWHPDEPRITRVLESLADAITTRGGQRRARTYLDAQLRRLAKR</sequence>
<dbReference type="EMBL" id="MKQR01000005">
    <property type="protein sequence ID" value="OLR94961.1"/>
    <property type="molecule type" value="Genomic_DNA"/>
</dbReference>
<organism evidence="2 3">
    <name type="scientific">Actinokineospora bangkokensis</name>
    <dbReference type="NCBI Taxonomy" id="1193682"/>
    <lineage>
        <taxon>Bacteria</taxon>
        <taxon>Bacillati</taxon>
        <taxon>Actinomycetota</taxon>
        <taxon>Actinomycetes</taxon>
        <taxon>Pseudonocardiales</taxon>
        <taxon>Pseudonocardiaceae</taxon>
        <taxon>Actinokineospora</taxon>
    </lineage>
</organism>
<reference evidence="2 3" key="1">
    <citation type="submission" date="2016-10" db="EMBL/GenBank/DDBJ databases">
        <title>The Draft Genome Sequence of Actinokineospora bangkokensis 44EHWT reveals the biosynthetic pathway of antifungal compounds Thailandins with unusual extender unit butylmalonyl-CoA.</title>
        <authorList>
            <person name="Greule A."/>
            <person name="Intra B."/>
            <person name="Flemming S."/>
            <person name="Rommel M.G."/>
            <person name="Panbangred W."/>
            <person name="Bechthold A."/>
        </authorList>
    </citation>
    <scope>NUCLEOTIDE SEQUENCE [LARGE SCALE GENOMIC DNA]</scope>
    <source>
        <strain evidence="2 3">44EHW</strain>
    </source>
</reference>
<dbReference type="CDD" id="cd00085">
    <property type="entry name" value="HNHc"/>
    <property type="match status" value="1"/>
</dbReference>
<evidence type="ECO:0000313" key="2">
    <source>
        <dbReference type="EMBL" id="OLR94961.1"/>
    </source>
</evidence>
<accession>A0A1Q9LSI6</accession>
<evidence type="ECO:0000313" key="3">
    <source>
        <dbReference type="Proteomes" id="UP000186040"/>
    </source>
</evidence>
<gene>
    <name evidence="2" type="ORF">BJP25_08285</name>
</gene>
<name>A0A1Q9LSI6_9PSEU</name>
<dbReference type="PANTHER" id="PTHR33877:SF2">
    <property type="entry name" value="OS07G0170200 PROTEIN"/>
    <property type="match status" value="1"/>
</dbReference>
<dbReference type="InterPro" id="IPR029471">
    <property type="entry name" value="HNH_5"/>
</dbReference>
<dbReference type="InterPro" id="IPR003615">
    <property type="entry name" value="HNH_nuc"/>
</dbReference>
<dbReference type="AlphaFoldDB" id="A0A1Q9LSI6"/>
<dbReference type="InterPro" id="IPR052892">
    <property type="entry name" value="NA-targeting_endonuclease"/>
</dbReference>
<protein>
    <submittedName>
        <fullName evidence="2">Endonuclease</fullName>
    </submittedName>
</protein>
<dbReference type="PANTHER" id="PTHR33877">
    <property type="entry name" value="SLL1193 PROTEIN"/>
    <property type="match status" value="1"/>
</dbReference>
<proteinExistence type="predicted"/>
<dbReference type="STRING" id="1193682.BJP25_08285"/>
<comment type="caution">
    <text evidence="2">The sequence shown here is derived from an EMBL/GenBank/DDBJ whole genome shotgun (WGS) entry which is preliminary data.</text>
</comment>
<keyword evidence="2" id="KW-0255">Endonuclease</keyword>
<dbReference type="GO" id="GO:0004519">
    <property type="term" value="F:endonuclease activity"/>
    <property type="evidence" value="ECO:0007669"/>
    <property type="project" value="UniProtKB-KW"/>
</dbReference>
<keyword evidence="2" id="KW-0540">Nuclease</keyword>
<dbReference type="OrthoDB" id="9802901at2"/>